<dbReference type="STRING" id="401473.BDP_4002"/>
<feature type="transmembrane region" description="Helical" evidence="1">
    <location>
        <begin position="20"/>
        <end position="38"/>
    </location>
</feature>
<dbReference type="KEGG" id="bde:BDP_4002"/>
<evidence type="ECO:0000313" key="2">
    <source>
        <dbReference type="EMBL" id="ADB10525.1"/>
    </source>
</evidence>
<dbReference type="GeneID" id="31607089"/>
<name>D2Q6G0_BIFDB</name>
<feature type="transmembrane region" description="Helical" evidence="1">
    <location>
        <begin position="108"/>
        <end position="132"/>
    </location>
</feature>
<dbReference type="Proteomes" id="UP000008693">
    <property type="component" value="Chromosome"/>
</dbReference>
<accession>D2Q6G0</accession>
<dbReference type="eggNOG" id="ENOG50329JH">
    <property type="taxonomic scope" value="Bacteria"/>
</dbReference>
<keyword evidence="1" id="KW-0812">Transmembrane</keyword>
<evidence type="ECO:0000256" key="1">
    <source>
        <dbReference type="SAM" id="Phobius"/>
    </source>
</evidence>
<gene>
    <name evidence="2" type="ordered locus">BDP_4002</name>
</gene>
<feature type="transmembrane region" description="Helical" evidence="1">
    <location>
        <begin position="258"/>
        <end position="278"/>
    </location>
</feature>
<protein>
    <submittedName>
        <fullName evidence="2">Uncharacterized protein</fullName>
    </submittedName>
</protein>
<keyword evidence="1" id="KW-0472">Membrane</keyword>
<keyword evidence="3" id="KW-1185">Reference proteome</keyword>
<organism evidence="2 3">
    <name type="scientific">Bifidobacterium dentium (strain ATCC 27534 / DSM 20436 / JCM 1195 / Bd1)</name>
    <dbReference type="NCBI Taxonomy" id="401473"/>
    <lineage>
        <taxon>Bacteria</taxon>
        <taxon>Bacillati</taxon>
        <taxon>Actinomycetota</taxon>
        <taxon>Actinomycetes</taxon>
        <taxon>Bifidobacteriales</taxon>
        <taxon>Bifidobacteriaceae</taxon>
        <taxon>Bifidobacterium</taxon>
    </lineage>
</organism>
<reference evidence="2 3" key="1">
    <citation type="journal article" date="2009" name="PLoS Genet.">
        <title>The Bifidobacterium dentium Bd1 genome sequence reflects its genetic adaptation to the human oral cavity.</title>
        <authorList>
            <person name="Ventura M."/>
            <person name="Turroni F."/>
            <person name="Zomer A."/>
            <person name="Foroni E."/>
            <person name="Giubellini V."/>
            <person name="Bottacini F."/>
            <person name="Canchaya C."/>
            <person name="Claesson M.J."/>
            <person name="He F."/>
            <person name="Mantzourani M."/>
            <person name="Mulas L."/>
            <person name="Ferrarini A."/>
            <person name="Gao B."/>
            <person name="Delledonne M."/>
            <person name="Henrissat B."/>
            <person name="Coutinho P."/>
            <person name="Oggioni M."/>
            <person name="Gupta R.S."/>
            <person name="Zhang Z."/>
            <person name="Beighton D."/>
            <person name="Fitzgerald G.F."/>
            <person name="O'Toole P.W."/>
            <person name="van Sinderen D."/>
        </authorList>
    </citation>
    <scope>NUCLEOTIDE SEQUENCE [LARGE SCALE GENOMIC DNA]</scope>
    <source>
        <strain evidence="3">ATCC 27534 / DSM 20436 / JCM 1195 / Bd1</strain>
    </source>
</reference>
<dbReference type="AlphaFoldDB" id="D2Q6G0"/>
<dbReference type="HOGENOM" id="CLU_978829_0_0_11"/>
<feature type="transmembrane region" description="Helical" evidence="1">
    <location>
        <begin position="173"/>
        <end position="199"/>
    </location>
</feature>
<keyword evidence="1" id="KW-1133">Transmembrane helix</keyword>
<evidence type="ECO:0000313" key="3">
    <source>
        <dbReference type="Proteomes" id="UP000008693"/>
    </source>
</evidence>
<dbReference type="RefSeq" id="WP_003838719.1">
    <property type="nucleotide sequence ID" value="NC_013714.1"/>
</dbReference>
<feature type="transmembrane region" description="Helical" evidence="1">
    <location>
        <begin position="67"/>
        <end position="87"/>
    </location>
</feature>
<proteinExistence type="predicted"/>
<sequence>MVNIGLMRAQIKSGLRNVRCLVVVALSLFIVGFQWWSIRHLGYRIHDHESTFLDEVLLFSPDGSGTALYLFLFPFLAALVGGSVLATEKQSHRLELLEARLNYGVVERTSLCSGFLLGAFGGVLPFLTSIIFCAIRNPHLSFIDGVMNSDAKAASSQYILVWSEGWVYPIYRYNQVLCIATVGLLVAVLSGLFTCLAIASSPFMTHKYVEVLVPTAFLLLWWAFPVLVPHPGHAEDINPILYLQVNGFTASGSTLTNLIGVAVTLTGLPLIVVMLCWLQRKFHE</sequence>
<feature type="transmembrane region" description="Helical" evidence="1">
    <location>
        <begin position="211"/>
        <end position="228"/>
    </location>
</feature>
<dbReference type="EMBL" id="CP001750">
    <property type="protein sequence ID" value="ADB10525.1"/>
    <property type="molecule type" value="Genomic_DNA"/>
</dbReference>